<comment type="catalytic activity">
    <reaction evidence="7">
        <text>L-cysteinyl-[prolipoprotein] + a 1,2-diacyl-sn-glycero-3-phospho-(1'-sn-glycerol) = an S-1,2-diacyl-sn-glyceryl-L-cysteinyl-[prolipoprotein] + sn-glycerol 1-phosphate + H(+)</text>
        <dbReference type="Rhea" id="RHEA:56712"/>
        <dbReference type="Rhea" id="RHEA-COMP:14679"/>
        <dbReference type="Rhea" id="RHEA-COMP:14680"/>
        <dbReference type="ChEBI" id="CHEBI:15378"/>
        <dbReference type="ChEBI" id="CHEBI:29950"/>
        <dbReference type="ChEBI" id="CHEBI:57685"/>
        <dbReference type="ChEBI" id="CHEBI:64716"/>
        <dbReference type="ChEBI" id="CHEBI:140658"/>
        <dbReference type="EC" id="2.5.1.145"/>
    </reaction>
</comment>
<sequence length="265" mass="28632">MLPIIAFPMIDPVAVQIGPFGVRWYALAYIAGIILAWRLVRRVAQATPAVAKPEQVDDFVTWATLGIILGGRLGYVLFYRPGHYLFSPWEIPMIWTGGMSFHGGALGVIVAAYLYCRSQKLHPLGFGDRVAVGVPIGLGLGRIANFINAELYGRAADVPWAMVFPTDPLQIPRHPSQLYQAGMEGLALFTVMAILASRPSIRARFGFLTGALIAGYGTARVIGEFFREPDANLGFLVAGATMGQLLSLPMIAVGIFLMARSKPAA</sequence>
<dbReference type="InterPro" id="IPR001640">
    <property type="entry name" value="Lgt"/>
</dbReference>
<comment type="pathway">
    <text evidence="7">Protein modification; lipoprotein biosynthesis (diacylglyceryl transfer).</text>
</comment>
<keyword evidence="6 7" id="KW-0472">Membrane</keyword>
<evidence type="ECO:0000256" key="5">
    <source>
        <dbReference type="ARBA" id="ARBA00022989"/>
    </source>
</evidence>
<dbReference type="EMBL" id="SACL01000001">
    <property type="protein sequence ID" value="RVT99536.1"/>
    <property type="molecule type" value="Genomic_DNA"/>
</dbReference>
<gene>
    <name evidence="7" type="primary">lgt</name>
    <name evidence="8" type="ORF">EOD42_05475</name>
</gene>
<dbReference type="Pfam" id="PF01790">
    <property type="entry name" value="LGT"/>
    <property type="match status" value="1"/>
</dbReference>
<dbReference type="GO" id="GO:0042158">
    <property type="term" value="P:lipoprotein biosynthetic process"/>
    <property type="evidence" value="ECO:0007669"/>
    <property type="project" value="UniProtKB-UniRule"/>
</dbReference>
<protein>
    <recommendedName>
        <fullName evidence="7">Phosphatidylglycerol--prolipoprotein diacylglyceryl transferase</fullName>
        <ecNumber evidence="7">2.5.1.145</ecNumber>
    </recommendedName>
</protein>
<dbReference type="RefSeq" id="WP_127786430.1">
    <property type="nucleotide sequence ID" value="NZ_SACL01000001.1"/>
</dbReference>
<dbReference type="NCBIfam" id="TIGR00544">
    <property type="entry name" value="lgt"/>
    <property type="match status" value="1"/>
</dbReference>
<dbReference type="HAMAP" id="MF_01147">
    <property type="entry name" value="Lgt"/>
    <property type="match status" value="1"/>
</dbReference>
<proteinExistence type="inferred from homology"/>
<evidence type="ECO:0000313" key="9">
    <source>
        <dbReference type="Proteomes" id="UP000282957"/>
    </source>
</evidence>
<dbReference type="PANTHER" id="PTHR30589">
    <property type="entry name" value="PROLIPOPROTEIN DIACYLGLYCERYL TRANSFERASE"/>
    <property type="match status" value="1"/>
</dbReference>
<evidence type="ECO:0000256" key="3">
    <source>
        <dbReference type="ARBA" id="ARBA00022679"/>
    </source>
</evidence>
<evidence type="ECO:0000313" key="8">
    <source>
        <dbReference type="EMBL" id="RVT99536.1"/>
    </source>
</evidence>
<dbReference type="GO" id="GO:0008961">
    <property type="term" value="F:phosphatidylglycerol-prolipoprotein diacylglyceryl transferase activity"/>
    <property type="evidence" value="ECO:0007669"/>
    <property type="project" value="UniProtKB-UniRule"/>
</dbReference>
<dbReference type="GO" id="GO:0005886">
    <property type="term" value="C:plasma membrane"/>
    <property type="evidence" value="ECO:0007669"/>
    <property type="project" value="UniProtKB-SubCell"/>
</dbReference>
<keyword evidence="4 7" id="KW-0812">Transmembrane</keyword>
<feature type="binding site" evidence="7">
    <location>
        <position position="142"/>
    </location>
    <ligand>
        <name>a 1,2-diacyl-sn-glycero-3-phospho-(1'-sn-glycerol)</name>
        <dbReference type="ChEBI" id="CHEBI:64716"/>
    </ligand>
</feature>
<feature type="transmembrane region" description="Helical" evidence="7">
    <location>
        <begin position="205"/>
        <end position="223"/>
    </location>
</feature>
<feature type="transmembrane region" description="Helical" evidence="7">
    <location>
        <begin position="99"/>
        <end position="116"/>
    </location>
</feature>
<dbReference type="UniPathway" id="UPA00664"/>
<dbReference type="AlphaFoldDB" id="A0A437MPG5"/>
<comment type="similarity">
    <text evidence="1 7">Belongs to the Lgt family.</text>
</comment>
<keyword evidence="8" id="KW-0449">Lipoprotein</keyword>
<dbReference type="OrthoDB" id="871140at2"/>
<comment type="caution">
    <text evidence="8">The sequence shown here is derived from an EMBL/GenBank/DDBJ whole genome shotgun (WGS) entry which is preliminary data.</text>
</comment>
<organism evidence="8 9">
    <name type="scientific">Rhodovarius crocodyli</name>
    <dbReference type="NCBI Taxonomy" id="1979269"/>
    <lineage>
        <taxon>Bacteria</taxon>
        <taxon>Pseudomonadati</taxon>
        <taxon>Pseudomonadota</taxon>
        <taxon>Alphaproteobacteria</taxon>
        <taxon>Acetobacterales</taxon>
        <taxon>Roseomonadaceae</taxon>
        <taxon>Rhodovarius</taxon>
    </lineage>
</organism>
<evidence type="ECO:0000256" key="4">
    <source>
        <dbReference type="ARBA" id="ARBA00022692"/>
    </source>
</evidence>
<dbReference type="PANTHER" id="PTHR30589:SF0">
    <property type="entry name" value="PHOSPHATIDYLGLYCEROL--PROLIPOPROTEIN DIACYLGLYCERYL TRANSFERASE"/>
    <property type="match status" value="1"/>
</dbReference>
<feature type="transmembrane region" description="Helical" evidence="7">
    <location>
        <begin position="59"/>
        <end position="79"/>
    </location>
</feature>
<dbReference type="EC" id="2.5.1.145" evidence="7"/>
<keyword evidence="2 7" id="KW-1003">Cell membrane</keyword>
<evidence type="ECO:0000256" key="2">
    <source>
        <dbReference type="ARBA" id="ARBA00022475"/>
    </source>
</evidence>
<comment type="function">
    <text evidence="7">Catalyzes the transfer of the diacylglyceryl group from phosphatidylglycerol to the sulfhydryl group of the N-terminal cysteine of a prolipoprotein, the first step in the formation of mature lipoproteins.</text>
</comment>
<keyword evidence="5 7" id="KW-1133">Transmembrane helix</keyword>
<keyword evidence="3 7" id="KW-0808">Transferase</keyword>
<keyword evidence="9" id="KW-1185">Reference proteome</keyword>
<dbReference type="PROSITE" id="PS01311">
    <property type="entry name" value="LGT"/>
    <property type="match status" value="1"/>
</dbReference>
<feature type="transmembrane region" description="Helical" evidence="7">
    <location>
        <begin position="235"/>
        <end position="259"/>
    </location>
</feature>
<comment type="subcellular location">
    <subcellularLocation>
        <location evidence="7">Cell membrane</location>
        <topology evidence="7">Multi-pass membrane protein</topology>
    </subcellularLocation>
</comment>
<evidence type="ECO:0000256" key="6">
    <source>
        <dbReference type="ARBA" id="ARBA00023136"/>
    </source>
</evidence>
<reference evidence="8 9" key="1">
    <citation type="submission" date="2019-01" db="EMBL/GenBank/DDBJ databases">
        <authorList>
            <person name="Chen W.-M."/>
        </authorList>
    </citation>
    <scope>NUCLEOTIDE SEQUENCE [LARGE SCALE GENOMIC DNA]</scope>
    <source>
        <strain evidence="8 9">CCP-6</strain>
    </source>
</reference>
<evidence type="ECO:0000256" key="1">
    <source>
        <dbReference type="ARBA" id="ARBA00007150"/>
    </source>
</evidence>
<evidence type="ECO:0000256" key="7">
    <source>
        <dbReference type="HAMAP-Rule" id="MF_01147"/>
    </source>
</evidence>
<dbReference type="Proteomes" id="UP000282957">
    <property type="component" value="Unassembled WGS sequence"/>
</dbReference>
<feature type="transmembrane region" description="Helical" evidence="7">
    <location>
        <begin position="20"/>
        <end position="39"/>
    </location>
</feature>
<name>A0A437MPG5_9PROT</name>
<accession>A0A437MPG5</accession>